<dbReference type="RefSeq" id="WP_007901473.1">
    <property type="nucleotide sequence ID" value="NZ_JH379449.1"/>
</dbReference>
<dbReference type="GeneID" id="78337708"/>
<dbReference type="EMBL" id="AFZZ01000187">
    <property type="protein sequence ID" value="EHJ38084.1"/>
    <property type="molecule type" value="Genomic_DNA"/>
</dbReference>
<accession>G6AZX2</accession>
<reference evidence="1 2" key="1">
    <citation type="submission" date="2011-08" db="EMBL/GenBank/DDBJ databases">
        <authorList>
            <person name="Weinstock G."/>
            <person name="Sodergren E."/>
            <person name="Clifton S."/>
            <person name="Fulton L."/>
            <person name="Fulton B."/>
            <person name="Courtney L."/>
            <person name="Fronick C."/>
            <person name="Harrison M."/>
            <person name="Strong C."/>
            <person name="Farmer C."/>
            <person name="Delahaunty K."/>
            <person name="Markovic C."/>
            <person name="Hall O."/>
            <person name="Minx P."/>
            <person name="Tomlinson C."/>
            <person name="Mitreva M."/>
            <person name="Hou S."/>
            <person name="Chen J."/>
            <person name="Wollam A."/>
            <person name="Pepin K.H."/>
            <person name="Johnson M."/>
            <person name="Bhonagiri V."/>
            <person name="Zhang X."/>
            <person name="Suruliraj S."/>
            <person name="Warren W."/>
            <person name="Chinwalla A."/>
            <person name="Mardis E.R."/>
            <person name="Wilson R.K."/>
        </authorList>
    </citation>
    <scope>NUCLEOTIDE SEQUENCE [LARGE SCALE GENOMIC DNA]</scope>
    <source>
        <strain evidence="1 2">DSM 18206</strain>
    </source>
</reference>
<evidence type="ECO:0000313" key="2">
    <source>
        <dbReference type="Proteomes" id="UP000004407"/>
    </source>
</evidence>
<sequence>MIKYFYFILLSLLVSCSSTGIKLVDKYYIYPPDEYYDSYYLKCKLSSDNDPVIDSVHIVYWNDSTIIIERKAKLDNWIINAFDNKLKYRNNDTVVGPVSTSYIKRLQSKTGLCGTVVGPVSTSYIKVFMENKKFKKLVFE</sequence>
<name>G6AZX2_9BACT</name>
<dbReference type="Proteomes" id="UP000004407">
    <property type="component" value="Unassembled WGS sequence"/>
</dbReference>
<comment type="caution">
    <text evidence="1">The sequence shown here is derived from an EMBL/GenBank/DDBJ whole genome shotgun (WGS) entry which is preliminary data.</text>
</comment>
<gene>
    <name evidence="1" type="ORF">HMPREF0673_02189</name>
</gene>
<dbReference type="PROSITE" id="PS51257">
    <property type="entry name" value="PROKAR_LIPOPROTEIN"/>
    <property type="match status" value="1"/>
</dbReference>
<dbReference type="AlphaFoldDB" id="G6AZX2"/>
<evidence type="ECO:0000313" key="1">
    <source>
        <dbReference type="EMBL" id="EHJ38084.1"/>
    </source>
</evidence>
<protein>
    <submittedName>
        <fullName evidence="1">Uncharacterized protein</fullName>
    </submittedName>
</protein>
<proteinExistence type="predicted"/>
<organism evidence="1 2">
    <name type="scientific">Leyella stercorea DSM 18206</name>
    <dbReference type="NCBI Taxonomy" id="1002367"/>
    <lineage>
        <taxon>Bacteria</taxon>
        <taxon>Pseudomonadati</taxon>
        <taxon>Bacteroidota</taxon>
        <taxon>Bacteroidia</taxon>
        <taxon>Bacteroidales</taxon>
        <taxon>Prevotellaceae</taxon>
        <taxon>Leyella</taxon>
    </lineage>
</organism>
<dbReference type="HOGENOM" id="CLU_1833403_0_0_10"/>